<feature type="non-terminal residue" evidence="2">
    <location>
        <position position="75"/>
    </location>
</feature>
<name>A0A1A8NZ93_9TELE</name>
<evidence type="ECO:0000313" key="2">
    <source>
        <dbReference type="EMBL" id="SBR74366.1"/>
    </source>
</evidence>
<reference evidence="2" key="1">
    <citation type="submission" date="2016-05" db="EMBL/GenBank/DDBJ databases">
        <authorList>
            <person name="Lavstsen T."/>
            <person name="Jespersen J.S."/>
        </authorList>
    </citation>
    <scope>NUCLEOTIDE SEQUENCE</scope>
    <source>
        <tissue evidence="2">Brain</tissue>
    </source>
</reference>
<dbReference type="EMBL" id="HAEG01005526">
    <property type="protein sequence ID" value="SBR74366.1"/>
    <property type="molecule type" value="Transcribed_RNA"/>
</dbReference>
<reference evidence="2" key="2">
    <citation type="submission" date="2016-06" db="EMBL/GenBank/DDBJ databases">
        <title>The genome of a short-lived fish provides insights into sex chromosome evolution and the genetic control of aging.</title>
        <authorList>
            <person name="Reichwald K."/>
            <person name="Felder M."/>
            <person name="Petzold A."/>
            <person name="Koch P."/>
            <person name="Groth M."/>
            <person name="Platzer M."/>
        </authorList>
    </citation>
    <scope>NUCLEOTIDE SEQUENCE</scope>
    <source>
        <tissue evidence="2">Brain</tissue>
    </source>
</reference>
<sequence>HWPQNPRSISSQPNSRHWPQNPRHLPRPERELPLLSALQHQVQQPVYVYSSQEVLLLLTQRRTCEMSSVVFFFLC</sequence>
<dbReference type="AlphaFoldDB" id="A0A1A8NZ93"/>
<proteinExistence type="predicted"/>
<feature type="non-terminal residue" evidence="2">
    <location>
        <position position="1"/>
    </location>
</feature>
<protein>
    <submittedName>
        <fullName evidence="2">Zinc finger protein, multitype 1</fullName>
    </submittedName>
</protein>
<evidence type="ECO:0000256" key="1">
    <source>
        <dbReference type="SAM" id="MobiDB-lite"/>
    </source>
</evidence>
<accession>A0A1A8NZ93</accession>
<feature type="compositionally biased region" description="Polar residues" evidence="1">
    <location>
        <begin position="1"/>
        <end position="18"/>
    </location>
</feature>
<feature type="region of interest" description="Disordered" evidence="1">
    <location>
        <begin position="1"/>
        <end position="29"/>
    </location>
</feature>
<gene>
    <name evidence="2" type="primary">ZFPM1</name>
</gene>
<organism evidence="2">
    <name type="scientific">Nothobranchius pienaari</name>
    <dbReference type="NCBI Taxonomy" id="704102"/>
    <lineage>
        <taxon>Eukaryota</taxon>
        <taxon>Metazoa</taxon>
        <taxon>Chordata</taxon>
        <taxon>Craniata</taxon>
        <taxon>Vertebrata</taxon>
        <taxon>Euteleostomi</taxon>
        <taxon>Actinopterygii</taxon>
        <taxon>Neopterygii</taxon>
        <taxon>Teleostei</taxon>
        <taxon>Neoteleostei</taxon>
        <taxon>Acanthomorphata</taxon>
        <taxon>Ovalentaria</taxon>
        <taxon>Atherinomorphae</taxon>
        <taxon>Cyprinodontiformes</taxon>
        <taxon>Nothobranchiidae</taxon>
        <taxon>Nothobranchius</taxon>
    </lineage>
</organism>